<evidence type="ECO:0000313" key="7">
    <source>
        <dbReference type="Proteomes" id="UP000290253"/>
    </source>
</evidence>
<keyword evidence="4 6" id="KW-0328">Glycosyltransferase</keyword>
<evidence type="ECO:0000256" key="4">
    <source>
        <dbReference type="HAMAP-Rule" id="MF_01219"/>
    </source>
</evidence>
<keyword evidence="3 4" id="KW-0804">Transcription</keyword>
<dbReference type="PANTHER" id="PTHR11608">
    <property type="entry name" value="BIFUNCTIONAL PROTEIN PYRR"/>
    <property type="match status" value="1"/>
</dbReference>
<keyword evidence="7" id="KW-1185">Reference proteome</keyword>
<dbReference type="AlphaFoldDB" id="A0A4Q1SL34"/>
<comment type="function">
    <text evidence="4">Regulates the transcription of the pyrimidine nucleotide (pyr) operon in response to exogenous pyrimidines.</text>
</comment>
<keyword evidence="4 6" id="KW-0808">Transferase</keyword>
<dbReference type="InterPro" id="IPR050137">
    <property type="entry name" value="PyrR_bifunctional"/>
</dbReference>
<protein>
    <recommendedName>
        <fullName evidence="4">Bifunctional protein PyrR</fullName>
    </recommendedName>
    <domain>
        <recommendedName>
            <fullName evidence="4">Pyrimidine operon regulatory protein</fullName>
        </recommendedName>
    </domain>
    <domain>
        <recommendedName>
            <fullName evidence="4">Uracil phosphoribosyltransferase</fullName>
            <shortName evidence="4">UPRTase</shortName>
            <ecNumber evidence="4">2.4.2.9</ecNumber>
        </recommendedName>
    </domain>
</protein>
<comment type="caution">
    <text evidence="6">The sequence shown here is derived from an EMBL/GenBank/DDBJ whole genome shotgun (WGS) entry which is preliminary data.</text>
</comment>
<dbReference type="EMBL" id="SDMK01000001">
    <property type="protein sequence ID" value="RXS98175.1"/>
    <property type="molecule type" value="Genomic_DNA"/>
</dbReference>
<dbReference type="InterPro" id="IPR023050">
    <property type="entry name" value="PyrR"/>
</dbReference>
<dbReference type="RefSeq" id="WP_129207956.1">
    <property type="nucleotide sequence ID" value="NZ_BMGU01000001.1"/>
</dbReference>
<evidence type="ECO:0000256" key="2">
    <source>
        <dbReference type="ARBA" id="ARBA00023015"/>
    </source>
</evidence>
<feature type="domain" description="Phosphoribosyltransferase" evidence="5">
    <location>
        <begin position="19"/>
        <end position="155"/>
    </location>
</feature>
<dbReference type="OrthoDB" id="9802227at2"/>
<dbReference type="NCBIfam" id="NF003545">
    <property type="entry name" value="PRK05205.1-1"/>
    <property type="match status" value="1"/>
</dbReference>
<dbReference type="FunFam" id="3.40.50.2020:FF:000020">
    <property type="entry name" value="Bifunctional protein PyrR"/>
    <property type="match status" value="1"/>
</dbReference>
<comment type="similarity">
    <text evidence="1 4">Belongs to the purine/pyrimidine phosphoribosyltransferase family. PyrR subfamily.</text>
</comment>
<dbReference type="NCBIfam" id="NF003549">
    <property type="entry name" value="PRK05205.1-5"/>
    <property type="match status" value="1"/>
</dbReference>
<proteinExistence type="inferred from homology"/>
<name>A0A4Q1SL34_9BACT</name>
<sequence length="187" mass="21052">MSQEKPQLREKGRIMSASEIERTLVRLAHEIIEKNNGADRLGLVGIKRRGVPLAERLARLIGGIEKRTIDTGVLDIQFYRDDLSTHGPRPVVAKGALGFDVTDRNIVLLDDVLYTGRTIRAALDALFDFGRPQRVQLAALIDRGHRELPIEATFVGRKVPTSSREIIEVKLREIDNDEQVLLVERVE</sequence>
<dbReference type="EC" id="2.4.2.9" evidence="4"/>
<dbReference type="Gene3D" id="3.40.50.2020">
    <property type="match status" value="1"/>
</dbReference>
<comment type="catalytic activity">
    <reaction evidence="4">
        <text>UMP + diphosphate = 5-phospho-alpha-D-ribose 1-diphosphate + uracil</text>
        <dbReference type="Rhea" id="RHEA:13017"/>
        <dbReference type="ChEBI" id="CHEBI:17568"/>
        <dbReference type="ChEBI" id="CHEBI:33019"/>
        <dbReference type="ChEBI" id="CHEBI:57865"/>
        <dbReference type="ChEBI" id="CHEBI:58017"/>
        <dbReference type="EC" id="2.4.2.9"/>
    </reaction>
</comment>
<reference evidence="6 7" key="1">
    <citation type="journal article" date="2016" name="Int. J. Syst. Evol. Microbiol.">
        <title>Acidipila dinghuensis sp. nov., an acidobacterium isolated from forest soil.</title>
        <authorList>
            <person name="Jiang Y.W."/>
            <person name="Wang J."/>
            <person name="Chen M.H."/>
            <person name="Lv Y.Y."/>
            <person name="Qiu L.H."/>
        </authorList>
    </citation>
    <scope>NUCLEOTIDE SEQUENCE [LARGE SCALE GENOMIC DNA]</scope>
    <source>
        <strain evidence="6 7">DHOF10</strain>
    </source>
</reference>
<dbReference type="CDD" id="cd06223">
    <property type="entry name" value="PRTases_typeI"/>
    <property type="match status" value="1"/>
</dbReference>
<dbReference type="Proteomes" id="UP000290253">
    <property type="component" value="Unassembled WGS sequence"/>
</dbReference>
<dbReference type="InterPro" id="IPR000836">
    <property type="entry name" value="PRTase_dom"/>
</dbReference>
<evidence type="ECO:0000256" key="3">
    <source>
        <dbReference type="ARBA" id="ARBA00023163"/>
    </source>
</evidence>
<evidence type="ECO:0000313" key="6">
    <source>
        <dbReference type="EMBL" id="RXS98175.1"/>
    </source>
</evidence>
<dbReference type="Pfam" id="PF00156">
    <property type="entry name" value="Pribosyltran"/>
    <property type="match status" value="1"/>
</dbReference>
<dbReference type="PANTHER" id="PTHR11608:SF0">
    <property type="entry name" value="BIFUNCTIONAL PROTEIN PYRR"/>
    <property type="match status" value="1"/>
</dbReference>
<dbReference type="HAMAP" id="MF_01219">
    <property type="entry name" value="PyrR"/>
    <property type="match status" value="1"/>
</dbReference>
<accession>A0A4Q1SL34</accession>
<dbReference type="GO" id="GO:0004845">
    <property type="term" value="F:uracil phosphoribosyltransferase activity"/>
    <property type="evidence" value="ECO:0007669"/>
    <property type="project" value="UniProtKB-UniRule"/>
</dbReference>
<dbReference type="GO" id="GO:0006355">
    <property type="term" value="P:regulation of DNA-templated transcription"/>
    <property type="evidence" value="ECO:0007669"/>
    <property type="project" value="UniProtKB-UniRule"/>
</dbReference>
<keyword evidence="2 4" id="KW-0805">Transcription regulation</keyword>
<comment type="function">
    <text evidence="4">Also displays a weak uracil phosphoribosyltransferase activity which is not physiologically significant.</text>
</comment>
<organism evidence="6 7">
    <name type="scientific">Silvibacterium dinghuense</name>
    <dbReference type="NCBI Taxonomy" id="1560006"/>
    <lineage>
        <taxon>Bacteria</taxon>
        <taxon>Pseudomonadati</taxon>
        <taxon>Acidobacteriota</taxon>
        <taxon>Terriglobia</taxon>
        <taxon>Terriglobales</taxon>
        <taxon>Acidobacteriaceae</taxon>
        <taxon>Silvibacterium</taxon>
    </lineage>
</organism>
<feature type="short sequence motif" description="PRPP-binding" evidence="4">
    <location>
        <begin position="106"/>
        <end position="118"/>
    </location>
</feature>
<evidence type="ECO:0000256" key="1">
    <source>
        <dbReference type="ARBA" id="ARBA00005565"/>
    </source>
</evidence>
<evidence type="ECO:0000259" key="5">
    <source>
        <dbReference type="Pfam" id="PF00156"/>
    </source>
</evidence>
<dbReference type="SUPFAM" id="SSF53271">
    <property type="entry name" value="PRTase-like"/>
    <property type="match status" value="1"/>
</dbReference>
<dbReference type="InterPro" id="IPR029057">
    <property type="entry name" value="PRTase-like"/>
</dbReference>
<gene>
    <name evidence="4 6" type="primary">pyrR</name>
    <name evidence="6" type="ORF">ESZ00_05685</name>
</gene>